<evidence type="ECO:0000313" key="2">
    <source>
        <dbReference type="Proteomes" id="UP000002627"/>
    </source>
</evidence>
<organism evidence="1 2">
    <name type="scientific">Lactobacillus johnsonii (strain FI9785)</name>
    <dbReference type="NCBI Taxonomy" id="633699"/>
    <lineage>
        <taxon>Bacteria</taxon>
        <taxon>Bacillati</taxon>
        <taxon>Bacillota</taxon>
        <taxon>Bacilli</taxon>
        <taxon>Lactobacillales</taxon>
        <taxon>Lactobacillaceae</taxon>
        <taxon>Lactobacillus</taxon>
    </lineage>
</organism>
<sequence>MKYTIDDFARLIDHTNLHADASNEDMKKL</sequence>
<dbReference type="EMBL" id="FN298497">
    <property type="protein sequence ID" value="CAX67306.1"/>
    <property type="molecule type" value="Genomic_DNA"/>
</dbReference>
<name>D0R5E3_LACJF</name>
<keyword evidence="2" id="KW-1185">Reference proteome</keyword>
<protein>
    <recommendedName>
        <fullName evidence="3">Deoxyribose-phosphate aldolase</fullName>
    </recommendedName>
</protein>
<proteinExistence type="predicted"/>
<gene>
    <name evidence="1" type="ordered locus">FI9785_1447</name>
</gene>
<dbReference type="Proteomes" id="UP000002627">
    <property type="component" value="Chromosome"/>
</dbReference>
<evidence type="ECO:0000313" key="1">
    <source>
        <dbReference type="EMBL" id="CAX67306.1"/>
    </source>
</evidence>
<accession>D0R5E3</accession>
<evidence type="ECO:0008006" key="3">
    <source>
        <dbReference type="Google" id="ProtNLM"/>
    </source>
</evidence>
<reference evidence="1 2" key="1">
    <citation type="journal article" date="2009" name="J. Bacteriol.">
        <title>Complete genome sequence of Lactobacillus johnsonii FI9785, a competitive exclusion agent against pathogens in poultry.</title>
        <authorList>
            <person name="Wegmann U."/>
            <person name="Overweg K."/>
            <person name="Horn N."/>
            <person name="Goesmann A."/>
            <person name="Narbad A."/>
            <person name="Gasson M.J."/>
            <person name="Shearman C."/>
        </authorList>
    </citation>
    <scope>NUCLEOTIDE SEQUENCE [LARGE SCALE GENOMIC DNA]</scope>
    <source>
        <strain evidence="1 2">FI9785</strain>
    </source>
</reference>
<dbReference type="HOGENOM" id="CLU_221387_0_0_9"/>
<dbReference type="KEGG" id="ljf:FI9785_1447"/>
<dbReference type="AlphaFoldDB" id="D0R5E3"/>